<keyword evidence="4 8" id="KW-0547">Nucleotide-binding</keyword>
<dbReference type="Pfam" id="PF01268">
    <property type="entry name" value="FTHFS"/>
    <property type="match status" value="1"/>
</dbReference>
<evidence type="ECO:0000256" key="9">
    <source>
        <dbReference type="SAM" id="MobiDB-lite"/>
    </source>
</evidence>
<dbReference type="GO" id="GO:0035999">
    <property type="term" value="P:tetrahydrofolate interconversion"/>
    <property type="evidence" value="ECO:0007669"/>
    <property type="project" value="UniProtKB-UniRule"/>
</dbReference>
<comment type="caution">
    <text evidence="10">The sequence shown here is derived from an EMBL/GenBank/DDBJ whole genome shotgun (WGS) entry which is preliminary data.</text>
</comment>
<evidence type="ECO:0000256" key="2">
    <source>
        <dbReference type="ARBA" id="ARBA00022563"/>
    </source>
</evidence>
<keyword evidence="11" id="KW-1185">Reference proteome</keyword>
<gene>
    <name evidence="8 10" type="primary">fhs</name>
    <name evidence="10" type="ORF">LMG27198_36270</name>
</gene>
<dbReference type="Gene3D" id="3.30.1510.10">
    <property type="entry name" value="Domain 2, N(10)-formyltetrahydrofolate synthetase"/>
    <property type="match status" value="1"/>
</dbReference>
<dbReference type="GO" id="GO:0005524">
    <property type="term" value="F:ATP binding"/>
    <property type="evidence" value="ECO:0007669"/>
    <property type="project" value="UniProtKB-UniRule"/>
</dbReference>
<dbReference type="SUPFAM" id="SSF52540">
    <property type="entry name" value="P-loop containing nucleoside triphosphate hydrolases"/>
    <property type="match status" value="1"/>
</dbReference>
<comment type="similarity">
    <text evidence="7 8">Belongs to the formate--tetrahydrofolate ligase family.</text>
</comment>
<protein>
    <recommendedName>
        <fullName evidence="8">Formate--tetrahydrofolate ligase</fullName>
        <ecNumber evidence="8">6.3.4.3</ecNumber>
    </recommendedName>
    <alternativeName>
        <fullName evidence="8">Formyltetrahydrofolate synthetase</fullName>
        <shortName evidence="8">FHS</shortName>
        <shortName evidence="8">FTHFS</shortName>
    </alternativeName>
</protein>
<dbReference type="FunFam" id="3.30.1510.10:FF:000001">
    <property type="entry name" value="Formate--tetrahydrofolate ligase"/>
    <property type="match status" value="1"/>
</dbReference>
<feature type="binding site" evidence="8">
    <location>
        <begin position="131"/>
        <end position="138"/>
    </location>
    <ligand>
        <name>ATP</name>
        <dbReference type="ChEBI" id="CHEBI:30616"/>
    </ligand>
</feature>
<evidence type="ECO:0000313" key="11">
    <source>
        <dbReference type="Proteomes" id="UP001144323"/>
    </source>
</evidence>
<evidence type="ECO:0000256" key="5">
    <source>
        <dbReference type="ARBA" id="ARBA00022840"/>
    </source>
</evidence>
<dbReference type="HAMAP" id="MF_01543">
    <property type="entry name" value="FTHFS"/>
    <property type="match status" value="1"/>
</dbReference>
<dbReference type="CDD" id="cd00477">
    <property type="entry name" value="FTHFS"/>
    <property type="match status" value="1"/>
</dbReference>
<evidence type="ECO:0000256" key="6">
    <source>
        <dbReference type="ARBA" id="ARBA00049033"/>
    </source>
</evidence>
<dbReference type="FunFam" id="3.10.410.10:FF:000001">
    <property type="entry name" value="Putative formate--tetrahydrofolate ligase"/>
    <property type="match status" value="1"/>
</dbReference>
<evidence type="ECO:0000256" key="1">
    <source>
        <dbReference type="ARBA" id="ARBA00004777"/>
    </source>
</evidence>
<keyword evidence="3 8" id="KW-0436">Ligase</keyword>
<dbReference type="InterPro" id="IPR000559">
    <property type="entry name" value="Formate_THF_ligase"/>
</dbReference>
<evidence type="ECO:0000256" key="3">
    <source>
        <dbReference type="ARBA" id="ARBA00022598"/>
    </source>
</evidence>
<reference evidence="10" key="1">
    <citation type="journal article" date="2023" name="Int. J. Syst. Evol. Microbiol.">
        <title>Methylocystis iwaonis sp. nov., a type II methane-oxidizing bacterium from surface soil of a rice paddy field in Japan, and emended description of the genus Methylocystis (ex Whittenbury et al. 1970) Bowman et al. 1993.</title>
        <authorList>
            <person name="Kaise H."/>
            <person name="Sawadogo J.B."/>
            <person name="Alam M.S."/>
            <person name="Ueno C."/>
            <person name="Dianou D."/>
            <person name="Shinjo R."/>
            <person name="Asakawa S."/>
        </authorList>
    </citation>
    <scope>NUCLEOTIDE SEQUENCE</scope>
    <source>
        <strain evidence="10">LMG27198</strain>
    </source>
</reference>
<comment type="pathway">
    <text evidence="1 8">One-carbon metabolism; tetrahydrofolate interconversion.</text>
</comment>
<dbReference type="GO" id="GO:0004329">
    <property type="term" value="F:formate-tetrahydrofolate ligase activity"/>
    <property type="evidence" value="ECO:0007669"/>
    <property type="project" value="UniProtKB-UniRule"/>
</dbReference>
<dbReference type="PROSITE" id="PS00722">
    <property type="entry name" value="FTHFS_2"/>
    <property type="match status" value="1"/>
</dbReference>
<accession>A0A9W6GXH9</accession>
<evidence type="ECO:0000256" key="4">
    <source>
        <dbReference type="ARBA" id="ARBA00022741"/>
    </source>
</evidence>
<keyword evidence="2 8" id="KW-0554">One-carbon metabolism</keyword>
<keyword evidence="5 8" id="KW-0067">ATP-binding</keyword>
<dbReference type="NCBIfam" id="NF010030">
    <property type="entry name" value="PRK13505.1"/>
    <property type="match status" value="1"/>
</dbReference>
<dbReference type="Gene3D" id="3.40.50.300">
    <property type="entry name" value="P-loop containing nucleotide triphosphate hydrolases"/>
    <property type="match status" value="1"/>
</dbReference>
<dbReference type="EMBL" id="BSEC01000001">
    <property type="protein sequence ID" value="GLI94635.1"/>
    <property type="molecule type" value="Genomic_DNA"/>
</dbReference>
<name>A0A9W6GXH9_9HYPH</name>
<comment type="catalytic activity">
    <reaction evidence="6 8">
        <text>(6S)-5,6,7,8-tetrahydrofolate + formate + ATP = (6R)-10-formyltetrahydrofolate + ADP + phosphate</text>
        <dbReference type="Rhea" id="RHEA:20221"/>
        <dbReference type="ChEBI" id="CHEBI:15740"/>
        <dbReference type="ChEBI" id="CHEBI:30616"/>
        <dbReference type="ChEBI" id="CHEBI:43474"/>
        <dbReference type="ChEBI" id="CHEBI:57453"/>
        <dbReference type="ChEBI" id="CHEBI:195366"/>
        <dbReference type="ChEBI" id="CHEBI:456216"/>
        <dbReference type="EC" id="6.3.4.3"/>
    </reaction>
</comment>
<dbReference type="InterPro" id="IPR027417">
    <property type="entry name" value="P-loop_NTPase"/>
</dbReference>
<organism evidence="10 11">
    <name type="scientific">Methylocystis echinoides</name>
    <dbReference type="NCBI Taxonomy" id="29468"/>
    <lineage>
        <taxon>Bacteria</taxon>
        <taxon>Pseudomonadati</taxon>
        <taxon>Pseudomonadota</taxon>
        <taxon>Alphaproteobacteria</taxon>
        <taxon>Hyphomicrobiales</taxon>
        <taxon>Methylocystaceae</taxon>
        <taxon>Methylocystis</taxon>
    </lineage>
</organism>
<dbReference type="AlphaFoldDB" id="A0A9W6GXH9"/>
<feature type="region of interest" description="Disordered" evidence="9">
    <location>
        <begin position="1"/>
        <end position="24"/>
    </location>
</feature>
<dbReference type="PROSITE" id="PS00721">
    <property type="entry name" value="FTHFS_1"/>
    <property type="match status" value="1"/>
</dbReference>
<evidence type="ECO:0000256" key="7">
    <source>
        <dbReference type="ARBA" id="ARBA00061363"/>
    </source>
</evidence>
<dbReference type="Proteomes" id="UP001144323">
    <property type="component" value="Unassembled WGS sequence"/>
</dbReference>
<proteinExistence type="inferred from homology"/>
<dbReference type="EC" id="6.3.4.3" evidence="8"/>
<sequence>MGQGELTDGLLRGRGRMPGGKPPLAPAVDNFQGLTNGLEREWSYMSTTTSAAAPGASGKDNQHLSPKSDIEISQAAKMRPIVDVARDKLGIPAEHIQPYGHYKGKVSLDYISSLEGKPDGKLILVTAITPTPAGEGKTTTTVGLTDGLNYIGKKALCCLREPSLGPCFGVKGGAAGGGYAQVVPMEDINLHFTGDFHAIGAANNLLAALIDNHVYWGNSLGLDTRRISWRRVVDMNDRALRSIVSSLGGVSNGFSREDGFDITVASEVMAIFCLASNFADLQKRLGNIVVGQTREKKNIRASEVKAAGSMAALLKDAIAPNLVQTLENNPAIIHGGPFANIAHGCNSVIATKSGLKLADYVVTEAGFGADLGAEKFFDIKCRKAGLKPDITVIVATIRALKMHGGVAKEDLKGENVAAVEKGFENLKRHIGNVRKFGVPVLVTVNKFSADTPAEMEALTRLCKAEGVDCVVADNWGSGGAGAADLARAVVQTIETQPSNFKPLYADELPLAEKVRTIAKELYGAADISYDSSIKSRFAELEKEGFGHLPVCIAKTQYSFSTDPNAKGAPSGFTIPIRELRLSAGAEFVVVVCGDIMTMPGLPKVPAANNIEVGADGRISGLF</sequence>
<dbReference type="Gene3D" id="3.10.410.10">
    <property type="entry name" value="Formyltetrahydrofolate synthetase, domain 3"/>
    <property type="match status" value="1"/>
</dbReference>
<evidence type="ECO:0000256" key="8">
    <source>
        <dbReference type="HAMAP-Rule" id="MF_01543"/>
    </source>
</evidence>
<dbReference type="InterPro" id="IPR020628">
    <property type="entry name" value="Formate_THF_ligase_CS"/>
</dbReference>
<evidence type="ECO:0000313" key="10">
    <source>
        <dbReference type="EMBL" id="GLI94635.1"/>
    </source>
</evidence>